<dbReference type="SUPFAM" id="SSF47413">
    <property type="entry name" value="lambda repressor-like DNA-binding domains"/>
    <property type="match status" value="1"/>
</dbReference>
<reference evidence="2" key="1">
    <citation type="journal article" date="2014" name="Front. Microbiol.">
        <title>High frequency of phylogenetically diverse reductive dehalogenase-homologous genes in deep subseafloor sedimentary metagenomes.</title>
        <authorList>
            <person name="Kawai M."/>
            <person name="Futagami T."/>
            <person name="Toyoda A."/>
            <person name="Takaki Y."/>
            <person name="Nishi S."/>
            <person name="Hori S."/>
            <person name="Arai W."/>
            <person name="Tsubouchi T."/>
            <person name="Morono Y."/>
            <person name="Uchiyama I."/>
            <person name="Ito T."/>
            <person name="Fujiyama A."/>
            <person name="Inagaki F."/>
            <person name="Takami H."/>
        </authorList>
    </citation>
    <scope>NUCLEOTIDE SEQUENCE</scope>
    <source>
        <strain evidence="2">Expedition CK06-06</strain>
    </source>
</reference>
<evidence type="ECO:0000259" key="1">
    <source>
        <dbReference type="PROSITE" id="PS50943"/>
    </source>
</evidence>
<dbReference type="GO" id="GO:0003677">
    <property type="term" value="F:DNA binding"/>
    <property type="evidence" value="ECO:0007669"/>
    <property type="project" value="InterPro"/>
</dbReference>
<dbReference type="SUPFAM" id="SSF51306">
    <property type="entry name" value="LexA/Signal peptidase"/>
    <property type="match status" value="1"/>
</dbReference>
<name>X1QWV6_9ZZZZ</name>
<dbReference type="PANTHER" id="PTHR33516:SF2">
    <property type="entry name" value="LEXA REPRESSOR-RELATED"/>
    <property type="match status" value="1"/>
</dbReference>
<dbReference type="Gene3D" id="2.10.109.10">
    <property type="entry name" value="Umud Fragment, subunit A"/>
    <property type="match status" value="1"/>
</dbReference>
<dbReference type="Gene3D" id="1.10.260.40">
    <property type="entry name" value="lambda repressor-like DNA-binding domains"/>
    <property type="match status" value="1"/>
</dbReference>
<dbReference type="Pfam" id="PF01381">
    <property type="entry name" value="HTH_3"/>
    <property type="match status" value="1"/>
</dbReference>
<accession>X1QWV6</accession>
<feature type="domain" description="HTH cro/C1-type" evidence="1">
    <location>
        <begin position="7"/>
        <end position="63"/>
    </location>
</feature>
<dbReference type="InterPro" id="IPR001387">
    <property type="entry name" value="Cro/C1-type_HTH"/>
</dbReference>
<dbReference type="InterPro" id="IPR039418">
    <property type="entry name" value="LexA-like"/>
</dbReference>
<dbReference type="PROSITE" id="PS50943">
    <property type="entry name" value="HTH_CROC1"/>
    <property type="match status" value="1"/>
</dbReference>
<dbReference type="PANTHER" id="PTHR33516">
    <property type="entry name" value="LEXA REPRESSOR"/>
    <property type="match status" value="1"/>
</dbReference>
<evidence type="ECO:0000313" key="2">
    <source>
        <dbReference type="EMBL" id="GAI59296.1"/>
    </source>
</evidence>
<organism evidence="2">
    <name type="scientific">marine sediment metagenome</name>
    <dbReference type="NCBI Taxonomy" id="412755"/>
    <lineage>
        <taxon>unclassified sequences</taxon>
        <taxon>metagenomes</taxon>
        <taxon>ecological metagenomes</taxon>
    </lineage>
</organism>
<dbReference type="SMART" id="SM00530">
    <property type="entry name" value="HTH_XRE"/>
    <property type="match status" value="1"/>
</dbReference>
<sequence length="261" mass="29660">MSLGQIIRKKREQLNLTLDEVSNRIGFSKPYLSTIETGKVKNPPSDELLTRLEKILEFEPGLLLHIAHIEGLPADVRQEYESAEAESQKWRQIVKNLVDEKDEKVDASRLSELLAQSDLNIEQDKLPLSAGRLVPVINKVAAGYPSDFNDLDYPVGIADDYIRCPDMHDPNAFAVRVVGDSMEPKFREGDIVIFSPAAEVHNGDDCFVRFAMPHETTFKRVFFESDNKIRLQPRNEKYSPTIVDGKRINGLYRAVVKHEKL</sequence>
<comment type="caution">
    <text evidence="2">The sequence shown here is derived from an EMBL/GenBank/DDBJ whole genome shotgun (WGS) entry which is preliminary data.</text>
</comment>
<dbReference type="InterPro" id="IPR010982">
    <property type="entry name" value="Lambda_DNA-bd_dom_sf"/>
</dbReference>
<dbReference type="InterPro" id="IPR036286">
    <property type="entry name" value="LexA/Signal_pep-like_sf"/>
</dbReference>
<dbReference type="AlphaFoldDB" id="X1QWV6"/>
<gene>
    <name evidence="2" type="ORF">S12H4_09710</name>
</gene>
<dbReference type="InterPro" id="IPR050077">
    <property type="entry name" value="LexA_repressor"/>
</dbReference>
<dbReference type="CDD" id="cd00093">
    <property type="entry name" value="HTH_XRE"/>
    <property type="match status" value="1"/>
</dbReference>
<protein>
    <recommendedName>
        <fullName evidence="1">HTH cro/C1-type domain-containing protein</fullName>
    </recommendedName>
</protein>
<proteinExistence type="predicted"/>
<dbReference type="Pfam" id="PF00717">
    <property type="entry name" value="Peptidase_S24"/>
    <property type="match status" value="1"/>
</dbReference>
<dbReference type="InterPro" id="IPR015927">
    <property type="entry name" value="Peptidase_S24_S26A/B/C"/>
</dbReference>
<dbReference type="EMBL" id="BARW01003993">
    <property type="protein sequence ID" value="GAI59296.1"/>
    <property type="molecule type" value="Genomic_DNA"/>
</dbReference>
<dbReference type="CDD" id="cd06529">
    <property type="entry name" value="S24_LexA-like"/>
    <property type="match status" value="1"/>
</dbReference>